<keyword evidence="1" id="KW-0472">Membrane</keyword>
<keyword evidence="1" id="KW-1133">Transmembrane helix</keyword>
<sequence>MTDGDVYAVSTVVLFVTVVFLTISNTASVYVLEKRVNAQVGQPPSEGDRTTVWRLYDRWEYSALMLVLVVSLVLLDSAPFRRFGLQHPATVATGAFVAVGAAVTAVFVRR</sequence>
<protein>
    <submittedName>
        <fullName evidence="2">Uncharacterized protein</fullName>
    </submittedName>
</protein>
<feature type="transmembrane region" description="Helical" evidence="1">
    <location>
        <begin position="87"/>
        <end position="108"/>
    </location>
</feature>
<proteinExistence type="predicted"/>
<dbReference type="AlphaFoldDB" id="A0A6C0KBH1"/>
<evidence type="ECO:0000313" key="2">
    <source>
        <dbReference type="EMBL" id="QHU15365.1"/>
    </source>
</evidence>
<name>A0A6C0KBH1_9ZZZZ</name>
<keyword evidence="1" id="KW-0812">Transmembrane</keyword>
<reference evidence="2" key="1">
    <citation type="journal article" date="2020" name="Nature">
        <title>Giant virus diversity and host interactions through global metagenomics.</title>
        <authorList>
            <person name="Schulz F."/>
            <person name="Roux S."/>
            <person name="Paez-Espino D."/>
            <person name="Jungbluth S."/>
            <person name="Walsh D.A."/>
            <person name="Denef V.J."/>
            <person name="McMahon K.D."/>
            <person name="Konstantinidis K.T."/>
            <person name="Eloe-Fadrosh E.A."/>
            <person name="Kyrpides N.C."/>
            <person name="Woyke T."/>
        </authorList>
    </citation>
    <scope>NUCLEOTIDE SEQUENCE</scope>
    <source>
        <strain evidence="2">GVMAG-S-1103017-68</strain>
    </source>
</reference>
<organism evidence="2">
    <name type="scientific">viral metagenome</name>
    <dbReference type="NCBI Taxonomy" id="1070528"/>
    <lineage>
        <taxon>unclassified sequences</taxon>
        <taxon>metagenomes</taxon>
        <taxon>organismal metagenomes</taxon>
    </lineage>
</organism>
<feature type="transmembrane region" description="Helical" evidence="1">
    <location>
        <begin position="59"/>
        <end position="75"/>
    </location>
</feature>
<accession>A0A6C0KBH1</accession>
<evidence type="ECO:0000256" key="1">
    <source>
        <dbReference type="SAM" id="Phobius"/>
    </source>
</evidence>
<feature type="transmembrane region" description="Helical" evidence="1">
    <location>
        <begin position="6"/>
        <end position="32"/>
    </location>
</feature>
<dbReference type="EMBL" id="MN740855">
    <property type="protein sequence ID" value="QHU15365.1"/>
    <property type="molecule type" value="Genomic_DNA"/>
</dbReference>